<dbReference type="AlphaFoldDB" id="A0A7W3R7Y7"/>
<keyword evidence="1" id="KW-0378">Hydrolase</keyword>
<reference evidence="1 2" key="1">
    <citation type="submission" date="2020-08" db="EMBL/GenBank/DDBJ databases">
        <title>Sequencing the genomes of 1000 actinobacteria strains.</title>
        <authorList>
            <person name="Klenk H.-P."/>
        </authorList>
    </citation>
    <scope>NUCLEOTIDE SEQUENCE [LARGE SCALE GENOMIC DNA]</scope>
    <source>
        <strain evidence="1 2">DSM 45823</strain>
    </source>
</reference>
<sequence>MRTLVLWDIDHTLLSIDGLTAEVYATAHRRVTGQNLRALPDMPGKTERAIITETLHLNQITPTEELVDAFADIVAEQYAARIQEIRTRGRTLPGAHAAMQALAAEPQVIQSALTGNMRPIAEMKLAAFGLDEHLDLRVGAYGMDGITRPPLVDLARQRTAAVYGEIVDADHTVLIGDTPLDVKAGHLGGARVVAVATGVSDETALRAAGAELVLADLTDTTAVVEAVLAVSAA</sequence>
<evidence type="ECO:0000313" key="2">
    <source>
        <dbReference type="Proteomes" id="UP000539313"/>
    </source>
</evidence>
<dbReference type="RefSeq" id="WP_220500087.1">
    <property type="nucleotide sequence ID" value="NZ_JACJII010000001.1"/>
</dbReference>
<dbReference type="SFLD" id="SFLDS00003">
    <property type="entry name" value="Haloacid_Dehalogenase"/>
    <property type="match status" value="1"/>
</dbReference>
<dbReference type="GO" id="GO:0006281">
    <property type="term" value="P:DNA repair"/>
    <property type="evidence" value="ECO:0007669"/>
    <property type="project" value="TreeGrafter"/>
</dbReference>
<dbReference type="PANTHER" id="PTHR43434:SF19">
    <property type="entry name" value="PHOSPHONOACETALDEHYDE HYDROLASE"/>
    <property type="match status" value="1"/>
</dbReference>
<protein>
    <submittedName>
        <fullName evidence="1">Phosphoglycolate phosphatase-like HAD superfamily hydrolase</fullName>
    </submittedName>
</protein>
<dbReference type="GO" id="GO:0008967">
    <property type="term" value="F:phosphoglycolate phosphatase activity"/>
    <property type="evidence" value="ECO:0007669"/>
    <property type="project" value="TreeGrafter"/>
</dbReference>
<dbReference type="Pfam" id="PF12710">
    <property type="entry name" value="HAD"/>
    <property type="match status" value="1"/>
</dbReference>
<keyword evidence="2" id="KW-1185">Reference proteome</keyword>
<dbReference type="InterPro" id="IPR036412">
    <property type="entry name" value="HAD-like_sf"/>
</dbReference>
<dbReference type="Proteomes" id="UP000539313">
    <property type="component" value="Unassembled WGS sequence"/>
</dbReference>
<proteinExistence type="predicted"/>
<dbReference type="SFLD" id="SFLDG01129">
    <property type="entry name" value="C1.5:_HAD__Beta-PGM__Phosphata"/>
    <property type="match status" value="1"/>
</dbReference>
<dbReference type="SUPFAM" id="SSF56784">
    <property type="entry name" value="HAD-like"/>
    <property type="match status" value="1"/>
</dbReference>
<dbReference type="Gene3D" id="3.40.50.1000">
    <property type="entry name" value="HAD superfamily/HAD-like"/>
    <property type="match status" value="1"/>
</dbReference>
<accession>A0A7W3R7Y7</accession>
<dbReference type="PANTHER" id="PTHR43434">
    <property type="entry name" value="PHOSPHOGLYCOLATE PHOSPHATASE"/>
    <property type="match status" value="1"/>
</dbReference>
<dbReference type="EMBL" id="JACJII010000001">
    <property type="protein sequence ID" value="MBA9002820.1"/>
    <property type="molecule type" value="Genomic_DNA"/>
</dbReference>
<comment type="caution">
    <text evidence="1">The sequence shown here is derived from an EMBL/GenBank/DDBJ whole genome shotgun (WGS) entry which is preliminary data.</text>
</comment>
<gene>
    <name evidence="1" type="ORF">HNR21_001702</name>
</gene>
<dbReference type="GO" id="GO:0005829">
    <property type="term" value="C:cytosol"/>
    <property type="evidence" value="ECO:0007669"/>
    <property type="project" value="TreeGrafter"/>
</dbReference>
<dbReference type="InterPro" id="IPR023214">
    <property type="entry name" value="HAD_sf"/>
</dbReference>
<name>A0A7W3R7Y7_9ACTN</name>
<organism evidence="1 2">
    <name type="scientific">Thermomonospora cellulosilytica</name>
    <dbReference type="NCBI Taxonomy" id="1411118"/>
    <lineage>
        <taxon>Bacteria</taxon>
        <taxon>Bacillati</taxon>
        <taxon>Actinomycetota</taxon>
        <taxon>Actinomycetes</taxon>
        <taxon>Streptosporangiales</taxon>
        <taxon>Thermomonosporaceae</taxon>
        <taxon>Thermomonospora</taxon>
    </lineage>
</organism>
<dbReference type="Gene3D" id="1.10.150.240">
    <property type="entry name" value="Putative phosphatase, domain 2"/>
    <property type="match status" value="1"/>
</dbReference>
<dbReference type="InterPro" id="IPR050155">
    <property type="entry name" value="HAD-like_hydrolase_sf"/>
</dbReference>
<evidence type="ECO:0000313" key="1">
    <source>
        <dbReference type="EMBL" id="MBA9002820.1"/>
    </source>
</evidence>
<dbReference type="InterPro" id="IPR023198">
    <property type="entry name" value="PGP-like_dom2"/>
</dbReference>